<organism evidence="9 10">
    <name type="scientific">Laccaria amethystina LaAM-08-1</name>
    <dbReference type="NCBI Taxonomy" id="1095629"/>
    <lineage>
        <taxon>Eukaryota</taxon>
        <taxon>Fungi</taxon>
        <taxon>Dikarya</taxon>
        <taxon>Basidiomycota</taxon>
        <taxon>Agaricomycotina</taxon>
        <taxon>Agaricomycetes</taxon>
        <taxon>Agaricomycetidae</taxon>
        <taxon>Agaricales</taxon>
        <taxon>Agaricineae</taxon>
        <taxon>Hydnangiaceae</taxon>
        <taxon>Laccaria</taxon>
    </lineage>
</organism>
<proteinExistence type="inferred from homology"/>
<dbReference type="GO" id="GO:0003712">
    <property type="term" value="F:transcription coregulator activity"/>
    <property type="evidence" value="ECO:0007669"/>
    <property type="project" value="InterPro"/>
</dbReference>
<dbReference type="EMBL" id="KN838551">
    <property type="protein sequence ID" value="KIK06656.1"/>
    <property type="molecule type" value="Genomic_DNA"/>
</dbReference>
<evidence type="ECO:0000256" key="6">
    <source>
        <dbReference type="ARBA" id="ARBA00023242"/>
    </source>
</evidence>
<dbReference type="Proteomes" id="UP000054477">
    <property type="component" value="Unassembled WGS sequence"/>
</dbReference>
<evidence type="ECO:0000256" key="4">
    <source>
        <dbReference type="ARBA" id="ARBA00023015"/>
    </source>
</evidence>
<evidence type="ECO:0000256" key="1">
    <source>
        <dbReference type="ARBA" id="ARBA00004123"/>
    </source>
</evidence>
<reference evidence="9 10" key="1">
    <citation type="submission" date="2014-04" db="EMBL/GenBank/DDBJ databases">
        <authorList>
            <consortium name="DOE Joint Genome Institute"/>
            <person name="Kuo A."/>
            <person name="Kohler A."/>
            <person name="Nagy L.G."/>
            <person name="Floudas D."/>
            <person name="Copeland A."/>
            <person name="Barry K.W."/>
            <person name="Cichocki N."/>
            <person name="Veneault-Fourrey C."/>
            <person name="LaButti K."/>
            <person name="Lindquist E.A."/>
            <person name="Lipzen A."/>
            <person name="Lundell T."/>
            <person name="Morin E."/>
            <person name="Murat C."/>
            <person name="Sun H."/>
            <person name="Tunlid A."/>
            <person name="Henrissat B."/>
            <person name="Grigoriev I.V."/>
            <person name="Hibbett D.S."/>
            <person name="Martin F."/>
            <person name="Nordberg H.P."/>
            <person name="Cantor M.N."/>
            <person name="Hua S.X."/>
        </authorList>
    </citation>
    <scope>NUCLEOTIDE SEQUENCE [LARGE SCALE GENOMIC DNA]</scope>
    <source>
        <strain evidence="9 10">LaAM-08-1</strain>
    </source>
</reference>
<dbReference type="AlphaFoldDB" id="A0A0C9XNA6"/>
<keyword evidence="5 8" id="KW-0804">Transcription</keyword>
<dbReference type="PANTHER" id="PTHR13114">
    <property type="entry name" value="MEDIATOR OF RNA POLYMERASE II TRANSCRIPTION SUBUNIT 17"/>
    <property type="match status" value="1"/>
</dbReference>
<comment type="function">
    <text evidence="8">Component of the Mediator complex, a coactivator involved in the regulated transcription of nearly all RNA polymerase II-dependent genes. Mediator functions as a bridge to convey information from gene-specific regulatory proteins to the basal RNA polymerase II transcription machinery. Mediator is recruited to promoters by direct interactions with regulatory proteins and serves as a scaffold for the assembly of a functional preinitiation complex with RNA polymerase II and the general transcription factors.</text>
</comment>
<dbReference type="Pfam" id="PF10156">
    <property type="entry name" value="Med17"/>
    <property type="match status" value="1"/>
</dbReference>
<dbReference type="HOGENOM" id="CLU_011785_0_0_1"/>
<keyword evidence="6 8" id="KW-0539">Nucleus</keyword>
<name>A0A0C9XNA6_9AGAR</name>
<accession>A0A0C9XNA6</accession>
<dbReference type="OrthoDB" id="10251234at2759"/>
<evidence type="ECO:0000256" key="3">
    <source>
        <dbReference type="ARBA" id="ARBA00019610"/>
    </source>
</evidence>
<dbReference type="GO" id="GO:0070847">
    <property type="term" value="C:core mediator complex"/>
    <property type="evidence" value="ECO:0007669"/>
    <property type="project" value="TreeGrafter"/>
</dbReference>
<reference evidence="10" key="2">
    <citation type="submission" date="2015-01" db="EMBL/GenBank/DDBJ databases">
        <title>Evolutionary Origins and Diversification of the Mycorrhizal Mutualists.</title>
        <authorList>
            <consortium name="DOE Joint Genome Institute"/>
            <consortium name="Mycorrhizal Genomics Consortium"/>
            <person name="Kohler A."/>
            <person name="Kuo A."/>
            <person name="Nagy L.G."/>
            <person name="Floudas D."/>
            <person name="Copeland A."/>
            <person name="Barry K.W."/>
            <person name="Cichocki N."/>
            <person name="Veneault-Fourrey C."/>
            <person name="LaButti K."/>
            <person name="Lindquist E.A."/>
            <person name="Lipzen A."/>
            <person name="Lundell T."/>
            <person name="Morin E."/>
            <person name="Murat C."/>
            <person name="Riley R."/>
            <person name="Ohm R."/>
            <person name="Sun H."/>
            <person name="Tunlid A."/>
            <person name="Henrissat B."/>
            <person name="Grigoriev I.V."/>
            <person name="Hibbett D.S."/>
            <person name="Martin F."/>
        </authorList>
    </citation>
    <scope>NUCLEOTIDE SEQUENCE [LARGE SCALE GENOMIC DNA]</scope>
    <source>
        <strain evidence="10">LaAM-08-1</strain>
    </source>
</reference>
<dbReference type="InterPro" id="IPR019313">
    <property type="entry name" value="Mediator_Med17"/>
</dbReference>
<keyword evidence="8" id="KW-0010">Activator</keyword>
<evidence type="ECO:0000313" key="10">
    <source>
        <dbReference type="Proteomes" id="UP000054477"/>
    </source>
</evidence>
<gene>
    <name evidence="8" type="primary">MED17</name>
    <name evidence="9" type="ORF">K443DRAFT_673939</name>
</gene>
<protein>
    <recommendedName>
        <fullName evidence="3 8">Mediator of RNA polymerase II transcription subunit 17</fullName>
    </recommendedName>
    <alternativeName>
        <fullName evidence="7 8">Mediator complex subunit 17</fullName>
    </alternativeName>
</protein>
<keyword evidence="10" id="KW-1185">Reference proteome</keyword>
<comment type="similarity">
    <text evidence="2 8">Belongs to the Mediator complex subunit 17 family.</text>
</comment>
<keyword evidence="4 8" id="KW-0805">Transcription regulation</keyword>
<comment type="subcellular location">
    <subcellularLocation>
        <location evidence="1 8">Nucleus</location>
    </subcellularLocation>
</comment>
<evidence type="ECO:0000256" key="2">
    <source>
        <dbReference type="ARBA" id="ARBA00005635"/>
    </source>
</evidence>
<evidence type="ECO:0000256" key="8">
    <source>
        <dbReference type="RuleBase" id="RU364140"/>
    </source>
</evidence>
<dbReference type="GO" id="GO:0006357">
    <property type="term" value="P:regulation of transcription by RNA polymerase II"/>
    <property type="evidence" value="ECO:0007669"/>
    <property type="project" value="InterPro"/>
</dbReference>
<sequence>MPPGPSTSDVEPSWKKISLSLERPYKDDHGDSLPILLDITPEGERVYEPKGTSSARLKDHLHRIFIERGLDFFELTNAQVADKESKGTIKLENGPLERKEDSLQPMNTEELYAMRMEILPQLFVALGEMSHAKELLNSLLTSSPGAQFPSQTSAHLSATLVKKPPPIISVEAFSAQLTIGGKDEALRKASFLFKSEADVMERSRAMGERYWVDALRIRRGNWGLIPAPLPLGSATGKGADRTSKDFLISYGLEGSSPAFKRKAIASIAHHDASNEVIYPHRQHTRLRISVLNTSQPGTPRHVRSATLMDENTLDGSLRIAQQEIVEQEIFSLLSQEAGNLPTASARVSERLIVIDVAQSAELRFELVETAIGSQDMFCIADTTCDLIYHGLHILLLRRHAYSKLERRTRYLNQFGP</sequence>
<comment type="subunit">
    <text evidence="8">Component of the Mediator complex.</text>
</comment>
<evidence type="ECO:0000256" key="7">
    <source>
        <dbReference type="ARBA" id="ARBA00032014"/>
    </source>
</evidence>
<evidence type="ECO:0000313" key="9">
    <source>
        <dbReference type="EMBL" id="KIK06656.1"/>
    </source>
</evidence>
<dbReference type="GO" id="GO:0016592">
    <property type="term" value="C:mediator complex"/>
    <property type="evidence" value="ECO:0007669"/>
    <property type="project" value="InterPro"/>
</dbReference>
<evidence type="ECO:0000256" key="5">
    <source>
        <dbReference type="ARBA" id="ARBA00023163"/>
    </source>
</evidence>
<dbReference type="PANTHER" id="PTHR13114:SF7">
    <property type="entry name" value="MEDIATOR OF RNA POLYMERASE II TRANSCRIPTION SUBUNIT 17"/>
    <property type="match status" value="1"/>
</dbReference>
<dbReference type="STRING" id="1095629.A0A0C9XNA6"/>